<keyword evidence="4 5" id="KW-0472">Membrane</keyword>
<dbReference type="STRING" id="1359168.OCHUTO_1084"/>
<keyword evidence="7" id="KW-1185">Reference proteome</keyword>
<comment type="subcellular location">
    <subcellularLocation>
        <location evidence="1">Membrane</location>
        <topology evidence="1">Multi-pass membrane protein</topology>
    </subcellularLocation>
</comment>
<dbReference type="GO" id="GO:0009403">
    <property type="term" value="P:toxin biosynthetic process"/>
    <property type="evidence" value="ECO:0007669"/>
    <property type="project" value="InterPro"/>
</dbReference>
<name>A0A0F3MG42_9RICK</name>
<feature type="transmembrane region" description="Helical" evidence="5">
    <location>
        <begin position="6"/>
        <end position="21"/>
    </location>
</feature>
<feature type="transmembrane region" description="Helical" evidence="5">
    <location>
        <begin position="28"/>
        <end position="49"/>
    </location>
</feature>
<dbReference type="PATRIC" id="fig|1359168.3.peg.889"/>
<evidence type="ECO:0000256" key="4">
    <source>
        <dbReference type="ARBA" id="ARBA00023136"/>
    </source>
</evidence>
<evidence type="ECO:0000256" key="5">
    <source>
        <dbReference type="SAM" id="Phobius"/>
    </source>
</evidence>
<dbReference type="Pfam" id="PF02674">
    <property type="entry name" value="Colicin_V"/>
    <property type="match status" value="1"/>
</dbReference>
<evidence type="ECO:0000313" key="7">
    <source>
        <dbReference type="Proteomes" id="UP000033616"/>
    </source>
</evidence>
<organism evidence="6 7">
    <name type="scientific">Orientia chuto str. Dubai</name>
    <dbReference type="NCBI Taxonomy" id="1359168"/>
    <lineage>
        <taxon>Bacteria</taxon>
        <taxon>Pseudomonadati</taxon>
        <taxon>Pseudomonadota</taxon>
        <taxon>Alphaproteobacteria</taxon>
        <taxon>Rickettsiales</taxon>
        <taxon>Rickettsiaceae</taxon>
        <taxon>Rickettsieae</taxon>
        <taxon>Orientia</taxon>
    </lineage>
</organism>
<evidence type="ECO:0000313" key="6">
    <source>
        <dbReference type="EMBL" id="KJV54728.1"/>
    </source>
</evidence>
<dbReference type="EMBL" id="LANP01000037">
    <property type="protein sequence ID" value="KJV54728.1"/>
    <property type="molecule type" value="Genomic_DNA"/>
</dbReference>
<sequence length="196" mass="21967">MNAVDIISFIIFISAITLGFYKGGLKLIIGSIFFISSIFLTALLTPILYDITIDYIHSALYTTIVSGVLSYIISLVLCTILSNQVIKFINPITDGLLDKFFGMLLGGIQSILLCIFLYTVLAIVSTRSYIDVSNHKEVKQKIKQHIPIWLYNSDLFYLSGNLPLDLIDVIPEKQFNDILKSINKSKKDVSSAKLYD</sequence>
<gene>
    <name evidence="6" type="ORF">OCHUTO_1084</name>
</gene>
<protein>
    <submittedName>
        <fullName evidence="6">Colicin V production family protein</fullName>
    </submittedName>
</protein>
<dbReference type="AlphaFoldDB" id="A0A0F3MG42"/>
<dbReference type="InterPro" id="IPR003825">
    <property type="entry name" value="Colicin-V_CvpA"/>
</dbReference>
<accession>A0A0F3MG42</accession>
<proteinExistence type="predicted"/>
<dbReference type="RefSeq" id="WP_045797605.1">
    <property type="nucleotide sequence ID" value="NZ_LANP01000037.1"/>
</dbReference>
<keyword evidence="2 5" id="KW-0812">Transmembrane</keyword>
<evidence type="ECO:0000256" key="3">
    <source>
        <dbReference type="ARBA" id="ARBA00022989"/>
    </source>
</evidence>
<dbReference type="Proteomes" id="UP000033616">
    <property type="component" value="Unassembled WGS sequence"/>
</dbReference>
<keyword evidence="3 5" id="KW-1133">Transmembrane helix</keyword>
<evidence type="ECO:0000256" key="1">
    <source>
        <dbReference type="ARBA" id="ARBA00004141"/>
    </source>
</evidence>
<dbReference type="OrthoDB" id="9806894at2"/>
<comment type="caution">
    <text evidence="6">The sequence shown here is derived from an EMBL/GenBank/DDBJ whole genome shotgun (WGS) entry which is preliminary data.</text>
</comment>
<feature type="transmembrane region" description="Helical" evidence="5">
    <location>
        <begin position="55"/>
        <end position="80"/>
    </location>
</feature>
<feature type="transmembrane region" description="Helical" evidence="5">
    <location>
        <begin position="100"/>
        <end position="124"/>
    </location>
</feature>
<reference evidence="6 7" key="1">
    <citation type="submission" date="2015-02" db="EMBL/GenBank/DDBJ databases">
        <title>Genome Sequencing of Rickettsiales.</title>
        <authorList>
            <person name="Daugherty S.C."/>
            <person name="Su Q."/>
            <person name="Abolude K."/>
            <person name="Beier-Sexton M."/>
            <person name="Carlyon J.A."/>
            <person name="Carter R."/>
            <person name="Day N.P."/>
            <person name="Dumler S.J."/>
            <person name="Dyachenko V."/>
            <person name="Godinez A."/>
            <person name="Kurtti T.J."/>
            <person name="Lichay M."/>
            <person name="Mullins K.E."/>
            <person name="Ott S."/>
            <person name="Pappas-Brown V."/>
            <person name="Paris D.H."/>
            <person name="Patel P."/>
            <person name="Richards A.L."/>
            <person name="Sadzewicz L."/>
            <person name="Sears K."/>
            <person name="Seidman D."/>
            <person name="Sengamalay N."/>
            <person name="Stenos J."/>
            <person name="Tallon L.J."/>
            <person name="Vincent G."/>
            <person name="Fraser C.M."/>
            <person name="Munderloh U."/>
            <person name="Dunning-Hotopp J.C."/>
        </authorList>
    </citation>
    <scope>NUCLEOTIDE SEQUENCE [LARGE SCALE GENOMIC DNA]</scope>
    <source>
        <strain evidence="6 7">Fuller</strain>
    </source>
</reference>
<evidence type="ECO:0000256" key="2">
    <source>
        <dbReference type="ARBA" id="ARBA00022692"/>
    </source>
</evidence>
<dbReference type="GO" id="GO:0016020">
    <property type="term" value="C:membrane"/>
    <property type="evidence" value="ECO:0007669"/>
    <property type="project" value="UniProtKB-SubCell"/>
</dbReference>